<feature type="site" description="Important for activity" evidence="9 13">
    <location>
        <position position="99"/>
    </location>
</feature>
<evidence type="ECO:0000256" key="1">
    <source>
        <dbReference type="ARBA" id="ARBA00005059"/>
    </source>
</evidence>
<feature type="binding site" evidence="9 12">
    <location>
        <begin position="189"/>
        <end position="194"/>
    </location>
    <ligand>
        <name>NADP(+)</name>
        <dbReference type="ChEBI" id="CHEBI:58349"/>
    </ligand>
</feature>
<sequence length="443" mass="49666">MHFIAISVNHRTADVALREKVAFKEDAIRLANVDLFETKSILENVILSTCNRTEVYAIVDQIHTGRYYIQRFLARAFGFDVEEIKTMTEVHVEDDAVNHLMRVVSGLDSIVLGETQILGQLRDAFFKAQEEDTTGTIFNHLFKQAITFAKKAHNETDIADNAVSVSYAAVELAKKVFGKLTHKKALIVGAGEMSELSLLNLIGADVSDITIFNRTESKAQRLAEKHQVASAPISDLAAHLSSADIVISSTSAESYVITNQMLEQIEAPRKADSLVLIDIAVPRDIEPNITALPDVFNYDVDDLKGLVDANLRERQLAADAIAERIPQEITNHNDWVNMLGVVPVIRALREKAMTIQSETMDSIDRKLPGLSEHERKVVSKHTKSIINQMLKDPIKQAKEISTDKKSNEKLELFQNIFDIEAEHPYEEQRRKSAEKLSHILSFE</sequence>
<evidence type="ECO:0000256" key="14">
    <source>
        <dbReference type="RuleBase" id="RU000584"/>
    </source>
</evidence>
<dbReference type="InterPro" id="IPR036343">
    <property type="entry name" value="GluRdtase_N_sf"/>
</dbReference>
<gene>
    <name evidence="9 20" type="primary">hemA</name>
    <name evidence="20" type="ORF">NCTC12413_01253</name>
    <name evidence="19" type="ORF">SAR03_12220</name>
</gene>
<comment type="miscellaneous">
    <text evidence="9">During catalysis, the active site Cys acts as a nucleophile attacking the alpha-carbonyl group of tRNA-bound glutamate with the formation of a thioester intermediate between enzyme and glutamate, and the concomitant release of tRNA(Glu). The thioester intermediate is finally reduced by direct hydride transfer from NADPH, to form the product GSA.</text>
</comment>
<evidence type="ECO:0000256" key="5">
    <source>
        <dbReference type="ARBA" id="ARBA00023002"/>
    </source>
</evidence>
<evidence type="ECO:0000256" key="2">
    <source>
        <dbReference type="ARBA" id="ARBA00005916"/>
    </source>
</evidence>
<feature type="binding site" evidence="9 11">
    <location>
        <begin position="49"/>
        <end position="52"/>
    </location>
    <ligand>
        <name>substrate</name>
    </ligand>
</feature>
<name>A0A2T7BX22_9STAP</name>
<keyword evidence="5 9" id="KW-0560">Oxidoreductase</keyword>
<dbReference type="RefSeq" id="WP_002510269.1">
    <property type="nucleotide sequence ID" value="NZ_AP019698.1"/>
</dbReference>
<feature type="domain" description="Glutamyl-tRNA reductase N-terminal" evidence="18">
    <location>
        <begin position="6"/>
        <end position="156"/>
    </location>
</feature>
<comment type="catalytic activity">
    <reaction evidence="7 9 14">
        <text>(S)-4-amino-5-oxopentanoate + tRNA(Glu) + NADP(+) = L-glutamyl-tRNA(Glu) + NADPH + H(+)</text>
        <dbReference type="Rhea" id="RHEA:12344"/>
        <dbReference type="Rhea" id="RHEA-COMP:9663"/>
        <dbReference type="Rhea" id="RHEA-COMP:9680"/>
        <dbReference type="ChEBI" id="CHEBI:15378"/>
        <dbReference type="ChEBI" id="CHEBI:57501"/>
        <dbReference type="ChEBI" id="CHEBI:57783"/>
        <dbReference type="ChEBI" id="CHEBI:58349"/>
        <dbReference type="ChEBI" id="CHEBI:78442"/>
        <dbReference type="ChEBI" id="CHEBI:78520"/>
        <dbReference type="EC" id="1.2.1.70"/>
    </reaction>
</comment>
<dbReference type="PANTHER" id="PTHR43120">
    <property type="entry name" value="GLUTAMYL-TRNA REDUCTASE 1, CHLOROPLASTIC"/>
    <property type="match status" value="1"/>
</dbReference>
<evidence type="ECO:0000256" key="15">
    <source>
        <dbReference type="SAM" id="MobiDB-lite"/>
    </source>
</evidence>
<feature type="compositionally biased region" description="Basic and acidic residues" evidence="15">
    <location>
        <begin position="424"/>
        <end position="437"/>
    </location>
</feature>
<dbReference type="InterPro" id="IPR015895">
    <property type="entry name" value="4pyrrol_synth_GluRdtase_N"/>
</dbReference>
<dbReference type="Pfam" id="PF00745">
    <property type="entry name" value="GlutR_dimer"/>
    <property type="match status" value="1"/>
</dbReference>
<evidence type="ECO:0000313" key="22">
    <source>
        <dbReference type="Proteomes" id="UP000321598"/>
    </source>
</evidence>
<accession>A0A2T7BX22</accession>
<dbReference type="GO" id="GO:0008883">
    <property type="term" value="F:glutamyl-tRNA reductase activity"/>
    <property type="evidence" value="ECO:0007669"/>
    <property type="project" value="UniProtKB-UniRule"/>
</dbReference>
<evidence type="ECO:0000256" key="4">
    <source>
        <dbReference type="ARBA" id="ARBA00022857"/>
    </source>
</evidence>
<proteinExistence type="inferred from homology"/>
<comment type="pathway">
    <text evidence="1 9 14">Porphyrin-containing compound metabolism; protoporphyrin-IX biosynthesis; 5-aminolevulinate from L-glutamyl-tRNA(Glu): step 1/2.</text>
</comment>
<dbReference type="FunFam" id="3.40.50.720:FF:000031">
    <property type="entry name" value="Glutamyl-tRNA reductase"/>
    <property type="match status" value="1"/>
</dbReference>
<evidence type="ECO:0000256" key="12">
    <source>
        <dbReference type="PIRSR" id="PIRSR000445-3"/>
    </source>
</evidence>
<evidence type="ECO:0000313" key="19">
    <source>
        <dbReference type="EMBL" id="GEQ00185.1"/>
    </source>
</evidence>
<dbReference type="InterPro" id="IPR036453">
    <property type="entry name" value="GluRdtase_dimer_dom_sf"/>
</dbReference>
<dbReference type="FunFam" id="3.30.460.30:FF:000001">
    <property type="entry name" value="Glutamyl-tRNA reductase"/>
    <property type="match status" value="1"/>
</dbReference>
<dbReference type="Proteomes" id="UP000321598">
    <property type="component" value="Unassembled WGS sequence"/>
</dbReference>
<feature type="active site" description="Nucleophile" evidence="9 10">
    <location>
        <position position="50"/>
    </location>
</feature>
<feature type="domain" description="Tetrapyrrole biosynthesis glutamyl-tRNA reductase dimerisation" evidence="16">
    <location>
        <begin position="325"/>
        <end position="419"/>
    </location>
</feature>
<keyword evidence="6 9" id="KW-0627">Porphyrin biosynthesis</keyword>
<feature type="domain" description="Quinate/shikimate 5-dehydrogenase/glutamyl-tRNA reductase" evidence="17">
    <location>
        <begin position="171"/>
        <end position="305"/>
    </location>
</feature>
<dbReference type="Proteomes" id="UP000254956">
    <property type="component" value="Unassembled WGS sequence"/>
</dbReference>
<comment type="domain">
    <text evidence="9">Possesses an unusual extended V-shaped dimeric structure with each monomer consisting of three distinct domains arranged along a curved 'spinal' alpha-helix. The N-terminal catalytic domain specifically recognizes the glutamate moiety of the substrate. The second domain is the NADPH-binding domain, and the third C-terminal domain is responsible for dimerization.</text>
</comment>
<dbReference type="HAMAP" id="MF_00087">
    <property type="entry name" value="Glu_tRNA_reductase"/>
    <property type="match status" value="1"/>
</dbReference>
<dbReference type="GO" id="GO:0006782">
    <property type="term" value="P:protoporphyrinogen IX biosynthetic process"/>
    <property type="evidence" value="ECO:0007669"/>
    <property type="project" value="UniProtKB-UniRule"/>
</dbReference>
<comment type="similarity">
    <text evidence="2 9 14">Belongs to the glutamyl-tRNA reductase family.</text>
</comment>
<dbReference type="Gene3D" id="3.40.50.720">
    <property type="entry name" value="NAD(P)-binding Rossmann-like Domain"/>
    <property type="match status" value="1"/>
</dbReference>
<evidence type="ECO:0000256" key="11">
    <source>
        <dbReference type="PIRSR" id="PIRSR000445-2"/>
    </source>
</evidence>
<dbReference type="NCBIfam" id="TIGR01035">
    <property type="entry name" value="hemA"/>
    <property type="match status" value="1"/>
</dbReference>
<feature type="binding site" evidence="9 11">
    <location>
        <position position="120"/>
    </location>
    <ligand>
        <name>substrate</name>
    </ligand>
</feature>
<dbReference type="SUPFAM" id="SSF69742">
    <property type="entry name" value="Glutamyl tRNA-reductase catalytic, N-terminal domain"/>
    <property type="match status" value="1"/>
</dbReference>
<dbReference type="EMBL" id="UGZE01000001">
    <property type="protein sequence ID" value="SUJ18230.1"/>
    <property type="molecule type" value="Genomic_DNA"/>
</dbReference>
<evidence type="ECO:0000259" key="17">
    <source>
        <dbReference type="Pfam" id="PF01488"/>
    </source>
</evidence>
<feature type="binding site" evidence="9 11">
    <location>
        <position position="109"/>
    </location>
    <ligand>
        <name>substrate</name>
    </ligand>
</feature>
<dbReference type="SUPFAM" id="SSF69075">
    <property type="entry name" value="Glutamyl tRNA-reductase dimerization domain"/>
    <property type="match status" value="1"/>
</dbReference>
<dbReference type="InterPro" id="IPR036291">
    <property type="entry name" value="NAD(P)-bd_dom_sf"/>
</dbReference>
<evidence type="ECO:0000256" key="3">
    <source>
        <dbReference type="ARBA" id="ARBA00012970"/>
    </source>
</evidence>
<dbReference type="AlphaFoldDB" id="A0A2T7BX22"/>
<feature type="binding site" evidence="9 11">
    <location>
        <begin position="114"/>
        <end position="116"/>
    </location>
    <ligand>
        <name>substrate</name>
    </ligand>
</feature>
<dbReference type="EC" id="1.2.1.70" evidence="3 9"/>
<dbReference type="SUPFAM" id="SSF51735">
    <property type="entry name" value="NAD(P)-binding Rossmann-fold domains"/>
    <property type="match status" value="1"/>
</dbReference>
<feature type="region of interest" description="Disordered" evidence="15">
    <location>
        <begin position="424"/>
        <end position="443"/>
    </location>
</feature>
<reference evidence="20 21" key="1">
    <citation type="submission" date="2018-06" db="EMBL/GenBank/DDBJ databases">
        <authorList>
            <consortium name="Pathogen Informatics"/>
            <person name="Doyle S."/>
        </authorList>
    </citation>
    <scope>NUCLEOTIDE SEQUENCE [LARGE SCALE GENOMIC DNA]</scope>
    <source>
        <strain evidence="20 21">NCTC12413</strain>
    </source>
</reference>
<evidence type="ECO:0000256" key="6">
    <source>
        <dbReference type="ARBA" id="ARBA00023244"/>
    </source>
</evidence>
<dbReference type="OrthoDB" id="110209at2"/>
<dbReference type="InterPro" id="IPR000343">
    <property type="entry name" value="4pyrrol_synth_GluRdtase"/>
</dbReference>
<organism evidence="20 21">
    <name type="scientific">Staphylococcus arlettae</name>
    <dbReference type="NCBI Taxonomy" id="29378"/>
    <lineage>
        <taxon>Bacteria</taxon>
        <taxon>Bacillati</taxon>
        <taxon>Bacillota</taxon>
        <taxon>Bacilli</taxon>
        <taxon>Bacillales</taxon>
        <taxon>Staphylococcaceae</taxon>
        <taxon>Staphylococcus</taxon>
    </lineage>
</organism>
<dbReference type="CDD" id="cd05213">
    <property type="entry name" value="NAD_bind_Glutamyl_tRNA_reduct"/>
    <property type="match status" value="1"/>
</dbReference>
<evidence type="ECO:0000256" key="7">
    <source>
        <dbReference type="ARBA" id="ARBA00047464"/>
    </source>
</evidence>
<keyword evidence="22" id="KW-1185">Reference proteome</keyword>
<evidence type="ECO:0000256" key="13">
    <source>
        <dbReference type="PIRSR" id="PIRSR000445-4"/>
    </source>
</evidence>
<dbReference type="EMBL" id="BKAV01000008">
    <property type="protein sequence ID" value="GEQ00185.1"/>
    <property type="molecule type" value="Genomic_DNA"/>
</dbReference>
<dbReference type="InterPro" id="IPR018214">
    <property type="entry name" value="GluRdtase_CS"/>
</dbReference>
<evidence type="ECO:0000256" key="8">
    <source>
        <dbReference type="ARBA" id="ARBA00068659"/>
    </source>
</evidence>
<dbReference type="PANTHER" id="PTHR43120:SF1">
    <property type="entry name" value="GLUTAMYL-TRNA REDUCTASE 1, CHLOROPLASTIC"/>
    <property type="match status" value="1"/>
</dbReference>
<dbReference type="PROSITE" id="PS00747">
    <property type="entry name" value="GLUTR"/>
    <property type="match status" value="1"/>
</dbReference>
<dbReference type="GO" id="GO:0050661">
    <property type="term" value="F:NADP binding"/>
    <property type="evidence" value="ECO:0007669"/>
    <property type="project" value="InterPro"/>
</dbReference>
<evidence type="ECO:0000256" key="9">
    <source>
        <dbReference type="HAMAP-Rule" id="MF_00087"/>
    </source>
</evidence>
<keyword evidence="4 9" id="KW-0521">NADP</keyword>
<evidence type="ECO:0000313" key="21">
    <source>
        <dbReference type="Proteomes" id="UP000254956"/>
    </source>
</evidence>
<dbReference type="UniPathway" id="UPA00251">
    <property type="reaction ID" value="UER00316"/>
</dbReference>
<comment type="subunit">
    <text evidence="9">Homodimer.</text>
</comment>
<comment type="function">
    <text evidence="9">Catalyzes the NADPH-dependent reduction of glutamyl-tRNA(Glu) to glutamate 1-semialdehyde (GSA).</text>
</comment>
<dbReference type="Pfam" id="PF01488">
    <property type="entry name" value="Shikimate_DH"/>
    <property type="match status" value="1"/>
</dbReference>
<dbReference type="PIRSF" id="PIRSF000445">
    <property type="entry name" value="4pyrrol_synth_GluRdtase"/>
    <property type="match status" value="1"/>
</dbReference>
<dbReference type="GeneID" id="97287533"/>
<dbReference type="Gene3D" id="3.30.460.30">
    <property type="entry name" value="Glutamyl-tRNA reductase, N-terminal domain"/>
    <property type="match status" value="1"/>
</dbReference>
<protein>
    <recommendedName>
        <fullName evidence="8 9">Glutamyl-tRNA reductase</fullName>
        <shortName evidence="9">GluTR</shortName>
        <ecNumber evidence="3 9">1.2.1.70</ecNumber>
    </recommendedName>
</protein>
<dbReference type="Pfam" id="PF05201">
    <property type="entry name" value="GlutR_N"/>
    <property type="match status" value="1"/>
</dbReference>
<evidence type="ECO:0000259" key="16">
    <source>
        <dbReference type="Pfam" id="PF00745"/>
    </source>
</evidence>
<evidence type="ECO:0000313" key="20">
    <source>
        <dbReference type="EMBL" id="SUJ18230.1"/>
    </source>
</evidence>
<evidence type="ECO:0000256" key="10">
    <source>
        <dbReference type="PIRSR" id="PIRSR000445-1"/>
    </source>
</evidence>
<dbReference type="InterPro" id="IPR015896">
    <property type="entry name" value="4pyrrol_synth_GluRdtase_dimer"/>
</dbReference>
<reference evidence="19 22" key="2">
    <citation type="submission" date="2019-07" db="EMBL/GenBank/DDBJ databases">
        <title>Whole genome shotgun sequence of Staphylococcus arlettae NBRC 109765.</title>
        <authorList>
            <person name="Hosoyama A."/>
            <person name="Uohara A."/>
            <person name="Ohji S."/>
            <person name="Ichikawa N."/>
        </authorList>
    </citation>
    <scope>NUCLEOTIDE SEQUENCE [LARGE SCALE GENOMIC DNA]</scope>
    <source>
        <strain evidence="19 22">NBRC 109765</strain>
    </source>
</reference>
<dbReference type="STRING" id="1212545.SARL_07723"/>
<evidence type="ECO:0000259" key="18">
    <source>
        <dbReference type="Pfam" id="PF05201"/>
    </source>
</evidence>
<dbReference type="InterPro" id="IPR006151">
    <property type="entry name" value="Shikm_DH/Glu-tRNA_Rdtase"/>
</dbReference>